<evidence type="ECO:0000313" key="4">
    <source>
        <dbReference type="Proteomes" id="UP000298327"/>
    </source>
</evidence>
<dbReference type="Proteomes" id="UP000298327">
    <property type="component" value="Unassembled WGS sequence"/>
</dbReference>
<evidence type="ECO:0000256" key="2">
    <source>
        <dbReference type="SAM" id="MobiDB-lite"/>
    </source>
</evidence>
<name>A0A4Y9Y5T4_9AGAM</name>
<feature type="region of interest" description="Disordered" evidence="2">
    <location>
        <begin position="63"/>
        <end position="100"/>
    </location>
</feature>
<proteinExistence type="predicted"/>
<feature type="region of interest" description="Disordered" evidence="2">
    <location>
        <begin position="1"/>
        <end position="32"/>
    </location>
</feature>
<protein>
    <submittedName>
        <fullName evidence="3">Uncharacterized protein</fullName>
    </submittedName>
</protein>
<evidence type="ECO:0000256" key="1">
    <source>
        <dbReference type="SAM" id="Coils"/>
    </source>
</evidence>
<feature type="compositionally biased region" description="Polar residues" evidence="2">
    <location>
        <begin position="72"/>
        <end position="86"/>
    </location>
</feature>
<dbReference type="EMBL" id="SEOQ01000745">
    <property type="protein sequence ID" value="TFY57512.1"/>
    <property type="molecule type" value="Genomic_DNA"/>
</dbReference>
<reference evidence="3 4" key="1">
    <citation type="submission" date="2019-02" db="EMBL/GenBank/DDBJ databases">
        <title>Genome sequencing of the rare red list fungi Dentipellis fragilis.</title>
        <authorList>
            <person name="Buettner E."/>
            <person name="Kellner H."/>
        </authorList>
    </citation>
    <scope>NUCLEOTIDE SEQUENCE [LARGE SCALE GENOMIC DNA]</scope>
    <source>
        <strain evidence="3 4">DSM 105465</strain>
    </source>
</reference>
<keyword evidence="4" id="KW-1185">Reference proteome</keyword>
<feature type="coiled-coil region" evidence="1">
    <location>
        <begin position="163"/>
        <end position="211"/>
    </location>
</feature>
<keyword evidence="1" id="KW-0175">Coiled coil</keyword>
<organism evidence="3 4">
    <name type="scientific">Dentipellis fragilis</name>
    <dbReference type="NCBI Taxonomy" id="205917"/>
    <lineage>
        <taxon>Eukaryota</taxon>
        <taxon>Fungi</taxon>
        <taxon>Dikarya</taxon>
        <taxon>Basidiomycota</taxon>
        <taxon>Agaricomycotina</taxon>
        <taxon>Agaricomycetes</taxon>
        <taxon>Russulales</taxon>
        <taxon>Hericiaceae</taxon>
        <taxon>Dentipellis</taxon>
    </lineage>
</organism>
<sequence>MQNKMFEDLGTSGFIHSQPKMKPGRLGAASLPKRAAKRTHYIEYEPGGALDSQTTDSQYVDGLIGKKPRSDGMNSMLASKSASQQMDKSEEEQSADPDSQVTLVNEDINEKVHESPLISENQATTRTCAACRDAKKNMDFWFGCHQNLLHSHSEEMKVIGDMLASSEKKNETLERDVKRLRAEVEKLDYSARFAMQEAKEARDRVEVLTDLERTVRQADRAVRLYGFKSLDAFITVNL</sequence>
<comment type="caution">
    <text evidence="3">The sequence shown here is derived from an EMBL/GenBank/DDBJ whole genome shotgun (WGS) entry which is preliminary data.</text>
</comment>
<gene>
    <name evidence="3" type="ORF">EVG20_g8520</name>
</gene>
<evidence type="ECO:0000313" key="3">
    <source>
        <dbReference type="EMBL" id="TFY57512.1"/>
    </source>
</evidence>
<dbReference type="AlphaFoldDB" id="A0A4Y9Y5T4"/>
<accession>A0A4Y9Y5T4</accession>
<dbReference type="OrthoDB" id="2756430at2759"/>